<evidence type="ECO:0000313" key="2">
    <source>
        <dbReference type="EMBL" id="ABG62506.1"/>
    </source>
</evidence>
<name>Q11JB9_CHESB</name>
<dbReference type="KEGG" id="mes:Meso_1109"/>
<feature type="chain" id="PRO_5004180123" description="Secreted protein" evidence="1">
    <location>
        <begin position="25"/>
        <end position="131"/>
    </location>
</feature>
<dbReference type="AlphaFoldDB" id="Q11JB9"/>
<evidence type="ECO:0008006" key="3">
    <source>
        <dbReference type="Google" id="ProtNLM"/>
    </source>
</evidence>
<sequence precursor="true">MQPSTTLILGAVAAIIASISPASADSRKWVAVDDLRRYTCPSVKCGVVGRFFFRETLQIFEAADGWSRISNYKTAGCFDGKSLYVETGPSDCSAENGVANGKFAEWVKSKFLVSEPPIEPMKRGPEDIGEG</sequence>
<keyword evidence="1" id="KW-0732">Signal</keyword>
<evidence type="ECO:0000256" key="1">
    <source>
        <dbReference type="SAM" id="SignalP"/>
    </source>
</evidence>
<protein>
    <recommendedName>
        <fullName evidence="3">Secreted protein</fullName>
    </recommendedName>
</protein>
<proteinExistence type="predicted"/>
<dbReference type="eggNOG" id="ENOG5032KN2">
    <property type="taxonomic scope" value="Bacteria"/>
</dbReference>
<dbReference type="HOGENOM" id="CLU_1923826_0_0_5"/>
<accession>Q11JB9</accession>
<gene>
    <name evidence="2" type="ordered locus">Meso_1109</name>
</gene>
<reference evidence="2" key="1">
    <citation type="submission" date="2006-06" db="EMBL/GenBank/DDBJ databases">
        <title>Complete sequence of chromosome of Chelativorans sp. BNC1.</title>
        <authorList>
            <consortium name="US DOE Joint Genome Institute"/>
            <person name="Copeland A."/>
            <person name="Lucas S."/>
            <person name="Lapidus A."/>
            <person name="Barry K."/>
            <person name="Detter J.C."/>
            <person name="Glavina del Rio T."/>
            <person name="Hammon N."/>
            <person name="Israni S."/>
            <person name="Dalin E."/>
            <person name="Tice H."/>
            <person name="Pitluck S."/>
            <person name="Chertkov O."/>
            <person name="Brettin T."/>
            <person name="Bruce D."/>
            <person name="Han C."/>
            <person name="Tapia R."/>
            <person name="Gilna P."/>
            <person name="Schmutz J."/>
            <person name="Larimer F."/>
            <person name="Land M."/>
            <person name="Hauser L."/>
            <person name="Kyrpides N."/>
            <person name="Mikhailova N."/>
            <person name="Richardson P."/>
        </authorList>
    </citation>
    <scope>NUCLEOTIDE SEQUENCE</scope>
    <source>
        <strain evidence="2">BNC1</strain>
    </source>
</reference>
<dbReference type="EMBL" id="CP000390">
    <property type="protein sequence ID" value="ABG62506.1"/>
    <property type="molecule type" value="Genomic_DNA"/>
</dbReference>
<feature type="signal peptide" evidence="1">
    <location>
        <begin position="1"/>
        <end position="24"/>
    </location>
</feature>
<organism evidence="2">
    <name type="scientific">Chelativorans sp. (strain BNC1)</name>
    <dbReference type="NCBI Taxonomy" id="266779"/>
    <lineage>
        <taxon>Bacteria</taxon>
        <taxon>Pseudomonadati</taxon>
        <taxon>Pseudomonadota</taxon>
        <taxon>Alphaproteobacteria</taxon>
        <taxon>Hyphomicrobiales</taxon>
        <taxon>Phyllobacteriaceae</taxon>
        <taxon>Chelativorans</taxon>
    </lineage>
</organism>
<dbReference type="OrthoDB" id="74312at2"/>